<evidence type="ECO:0000313" key="3">
    <source>
        <dbReference type="Proteomes" id="UP000219435"/>
    </source>
</evidence>
<dbReference type="SUPFAM" id="SSF52218">
    <property type="entry name" value="Flavoproteins"/>
    <property type="match status" value="1"/>
</dbReference>
<dbReference type="InterPro" id="IPR029039">
    <property type="entry name" value="Flavoprotein-like_sf"/>
</dbReference>
<dbReference type="InterPro" id="IPR026816">
    <property type="entry name" value="Flavodoxin_dom"/>
</dbReference>
<protein>
    <submittedName>
        <fullName evidence="2">Menaquinone-dependent protoporphyrinogen oxidase</fullName>
    </submittedName>
</protein>
<name>A0A285VAT6_9ACTN</name>
<dbReference type="EMBL" id="OBQI01000003">
    <property type="protein sequence ID" value="SOC49601.1"/>
    <property type="molecule type" value="Genomic_DNA"/>
</dbReference>
<dbReference type="AlphaFoldDB" id="A0A285VAT6"/>
<dbReference type="OrthoDB" id="129384at2"/>
<sequence length="179" mass="19617">MDASTHVLVGYASAHGSTAGVADRIAARINSFGCEVDCRPVGPDLDPAAYDAILLGSAVHDMAWLPSAVDFLTRLSGAEPTWFFSVGGLEPRGPVTRRMTRLEIARVEQQFPARFRGRDHRMFAGVVQTAGLALWGRVFWRLVGGRNGDHRDWPAIDRWASDVGAELARLRDAAELRHP</sequence>
<keyword evidence="3" id="KW-1185">Reference proteome</keyword>
<evidence type="ECO:0000259" key="1">
    <source>
        <dbReference type="Pfam" id="PF12724"/>
    </source>
</evidence>
<proteinExistence type="predicted"/>
<accession>A0A285VAT6</accession>
<dbReference type="Pfam" id="PF12724">
    <property type="entry name" value="Flavodoxin_5"/>
    <property type="match status" value="1"/>
</dbReference>
<organism evidence="2 3">
    <name type="scientific">Blastococcus aggregatus</name>
    <dbReference type="NCBI Taxonomy" id="38502"/>
    <lineage>
        <taxon>Bacteria</taxon>
        <taxon>Bacillati</taxon>
        <taxon>Actinomycetota</taxon>
        <taxon>Actinomycetes</taxon>
        <taxon>Geodermatophilales</taxon>
        <taxon>Geodermatophilaceae</taxon>
        <taxon>Blastococcus</taxon>
    </lineage>
</organism>
<feature type="domain" description="Flavodoxin" evidence="1">
    <location>
        <begin position="8"/>
        <end position="143"/>
    </location>
</feature>
<gene>
    <name evidence="2" type="ORF">SAMN05660748_2329</name>
</gene>
<reference evidence="3" key="1">
    <citation type="submission" date="2017-08" db="EMBL/GenBank/DDBJ databases">
        <authorList>
            <person name="Varghese N."/>
            <person name="Submissions S."/>
        </authorList>
    </citation>
    <scope>NUCLEOTIDE SEQUENCE [LARGE SCALE GENOMIC DNA]</scope>
    <source>
        <strain evidence="3">DSM 4725</strain>
    </source>
</reference>
<dbReference type="Proteomes" id="UP000219435">
    <property type="component" value="Unassembled WGS sequence"/>
</dbReference>
<dbReference type="Gene3D" id="3.40.50.360">
    <property type="match status" value="1"/>
</dbReference>
<evidence type="ECO:0000313" key="2">
    <source>
        <dbReference type="EMBL" id="SOC49601.1"/>
    </source>
</evidence>
<dbReference type="RefSeq" id="WP_097195152.1">
    <property type="nucleotide sequence ID" value="NZ_OBQI01000003.1"/>
</dbReference>